<dbReference type="Proteomes" id="UP000250235">
    <property type="component" value="Unassembled WGS sequence"/>
</dbReference>
<evidence type="ECO:0000256" key="1">
    <source>
        <dbReference type="SAM" id="MobiDB-lite"/>
    </source>
</evidence>
<sequence>MNSATQNQELMLKESIQHFLELHQKGSSDFSFFETIFFRLIQTMLDPPVEITWFYSAVTFHAAKSSSQNKDLSARVLRVKDLLNLLISCSNLSSTSKKIVLLAPVVYELYNVLYDFEKIESNVKYEVNNLLENITDHIILFAGIHDYRKGHVEFENMAVDFEDLVRVWTADRGGGSRSVVENLTLFFPVLSDCIWRGVNLRHGLQEFVGIVLCEVFLLKLCLSFGSGQSKEEFLIDRKNHAVRIIMALSNCFFADILFKTLLEPTLPVKTLLCSTDEILLRKVLYDAVVLIDYSFYFGRWSHSPDNQPKKLSLLWLLVADKAIRFALTANDFATVISYINAFAKSQIVTEIIKWAKLQAGIEDPIDRFNVQHPQVLIVFDEESLVVANESMFEARINFAPNFINLSSYAVSVNKDQEIGDAFDVNNGLEIDDVSSFEDTNVNEVQGIGADPWGTAHSFGTVEAESSKKRKEAFLSDVNDPQPKHAKHGDSPGSLPAGDDQTCGTSYDDMAEV</sequence>
<name>A0A2Z7BSA9_9LAMI</name>
<dbReference type="PANTHER" id="PTHR35505">
    <property type="entry name" value="OS01G0600300 PROTEIN"/>
    <property type="match status" value="1"/>
</dbReference>
<gene>
    <name evidence="2" type="ORF">F511_16448</name>
</gene>
<dbReference type="OrthoDB" id="1660458at2759"/>
<proteinExistence type="predicted"/>
<accession>A0A2Z7BSA9</accession>
<protein>
    <submittedName>
        <fullName evidence="2">Uncharacterized protein</fullName>
    </submittedName>
</protein>
<reference evidence="2 3" key="1">
    <citation type="journal article" date="2015" name="Proc. Natl. Acad. Sci. U.S.A.">
        <title>The resurrection genome of Boea hygrometrica: A blueprint for survival of dehydration.</title>
        <authorList>
            <person name="Xiao L."/>
            <person name="Yang G."/>
            <person name="Zhang L."/>
            <person name="Yang X."/>
            <person name="Zhao S."/>
            <person name="Ji Z."/>
            <person name="Zhou Q."/>
            <person name="Hu M."/>
            <person name="Wang Y."/>
            <person name="Chen M."/>
            <person name="Xu Y."/>
            <person name="Jin H."/>
            <person name="Xiao X."/>
            <person name="Hu G."/>
            <person name="Bao F."/>
            <person name="Hu Y."/>
            <person name="Wan P."/>
            <person name="Li L."/>
            <person name="Deng X."/>
            <person name="Kuang T."/>
            <person name="Xiang C."/>
            <person name="Zhu J.K."/>
            <person name="Oliver M.J."/>
            <person name="He Y."/>
        </authorList>
    </citation>
    <scope>NUCLEOTIDE SEQUENCE [LARGE SCALE GENOMIC DNA]</scope>
    <source>
        <strain evidence="3">cv. XS01</strain>
    </source>
</reference>
<dbReference type="AlphaFoldDB" id="A0A2Z7BSA9"/>
<evidence type="ECO:0000313" key="3">
    <source>
        <dbReference type="Proteomes" id="UP000250235"/>
    </source>
</evidence>
<dbReference type="PANTHER" id="PTHR35505:SF1">
    <property type="entry name" value="SNF2 DOMAIN PROTEIN"/>
    <property type="match status" value="1"/>
</dbReference>
<organism evidence="2 3">
    <name type="scientific">Dorcoceras hygrometricum</name>
    <dbReference type="NCBI Taxonomy" id="472368"/>
    <lineage>
        <taxon>Eukaryota</taxon>
        <taxon>Viridiplantae</taxon>
        <taxon>Streptophyta</taxon>
        <taxon>Embryophyta</taxon>
        <taxon>Tracheophyta</taxon>
        <taxon>Spermatophyta</taxon>
        <taxon>Magnoliopsida</taxon>
        <taxon>eudicotyledons</taxon>
        <taxon>Gunneridae</taxon>
        <taxon>Pentapetalae</taxon>
        <taxon>asterids</taxon>
        <taxon>lamiids</taxon>
        <taxon>Lamiales</taxon>
        <taxon>Gesneriaceae</taxon>
        <taxon>Didymocarpoideae</taxon>
        <taxon>Trichosporeae</taxon>
        <taxon>Loxocarpinae</taxon>
        <taxon>Dorcoceras</taxon>
    </lineage>
</organism>
<dbReference type="EMBL" id="KV003145">
    <property type="protein sequence ID" value="KZV37299.1"/>
    <property type="molecule type" value="Genomic_DNA"/>
</dbReference>
<evidence type="ECO:0000313" key="2">
    <source>
        <dbReference type="EMBL" id="KZV37299.1"/>
    </source>
</evidence>
<keyword evidence="3" id="KW-1185">Reference proteome</keyword>
<feature type="region of interest" description="Disordered" evidence="1">
    <location>
        <begin position="464"/>
        <end position="512"/>
    </location>
</feature>